<dbReference type="PRINTS" id="PR00344">
    <property type="entry name" value="BCTRLSENSOR"/>
</dbReference>
<accession>A0A840X4C5</accession>
<keyword evidence="5 12" id="KW-0597">Phosphoprotein</keyword>
<dbReference type="PROSITE" id="PS50894">
    <property type="entry name" value="HPT"/>
    <property type="match status" value="1"/>
</dbReference>
<dbReference type="CDD" id="cd00088">
    <property type="entry name" value="HPT"/>
    <property type="match status" value="1"/>
</dbReference>
<evidence type="ECO:0000256" key="4">
    <source>
        <dbReference type="ARBA" id="ARBA00022500"/>
    </source>
</evidence>
<comment type="function">
    <text evidence="11">Involved in the transmission of sensory signals from the chemoreceptors to the flagellar motors. CheA is autophosphorylated; it can transfer its phosphate group to either CheB or CheY.</text>
</comment>
<dbReference type="Gene3D" id="1.20.120.160">
    <property type="entry name" value="HPT domain"/>
    <property type="match status" value="1"/>
</dbReference>
<dbReference type="PROSITE" id="PS50109">
    <property type="entry name" value="HIS_KIN"/>
    <property type="match status" value="1"/>
</dbReference>
<dbReference type="InterPro" id="IPR004105">
    <property type="entry name" value="CheA-like_dim"/>
</dbReference>
<evidence type="ECO:0000256" key="2">
    <source>
        <dbReference type="ARBA" id="ARBA00012438"/>
    </source>
</evidence>
<dbReference type="InterPro" id="IPR037006">
    <property type="entry name" value="CheA-like_homodim_sf"/>
</dbReference>
<feature type="modified residue" description="Phosphohistidine" evidence="12">
    <location>
        <position position="47"/>
    </location>
</feature>
<dbReference type="SMART" id="SM00073">
    <property type="entry name" value="HPT"/>
    <property type="match status" value="1"/>
</dbReference>
<dbReference type="Gene3D" id="3.30.565.10">
    <property type="entry name" value="Histidine kinase-like ATPase, C-terminal domain"/>
    <property type="match status" value="1"/>
</dbReference>
<evidence type="ECO:0000256" key="7">
    <source>
        <dbReference type="ARBA" id="ARBA00022741"/>
    </source>
</evidence>
<dbReference type="Pfam" id="PF02895">
    <property type="entry name" value="H-kinase_dim"/>
    <property type="match status" value="1"/>
</dbReference>
<keyword evidence="4" id="KW-0145">Chemotaxis</keyword>
<dbReference type="InterPro" id="IPR036061">
    <property type="entry name" value="CheW-like_dom_sf"/>
</dbReference>
<dbReference type="SMART" id="SM01231">
    <property type="entry name" value="H-kinase_dim"/>
    <property type="match status" value="1"/>
</dbReference>
<evidence type="ECO:0000256" key="11">
    <source>
        <dbReference type="ARBA" id="ARBA00035100"/>
    </source>
</evidence>
<dbReference type="FunFam" id="3.30.565.10:FF:000016">
    <property type="entry name" value="Chemotaxis protein CheA, putative"/>
    <property type="match status" value="1"/>
</dbReference>
<dbReference type="SMART" id="SM00260">
    <property type="entry name" value="CheW"/>
    <property type="match status" value="1"/>
</dbReference>
<dbReference type="Pfam" id="PF01584">
    <property type="entry name" value="CheW"/>
    <property type="match status" value="1"/>
</dbReference>
<dbReference type="GO" id="GO:0005524">
    <property type="term" value="F:ATP binding"/>
    <property type="evidence" value="ECO:0007669"/>
    <property type="project" value="UniProtKB-KW"/>
</dbReference>
<evidence type="ECO:0000256" key="8">
    <source>
        <dbReference type="ARBA" id="ARBA00022777"/>
    </source>
</evidence>
<feature type="domain" description="HPt" evidence="16">
    <location>
        <begin position="1"/>
        <end position="104"/>
    </location>
</feature>
<dbReference type="RefSeq" id="WP_184012485.1">
    <property type="nucleotide sequence ID" value="NZ_JACIJS010000008.1"/>
</dbReference>
<dbReference type="InterPro" id="IPR036890">
    <property type="entry name" value="HATPase_C_sf"/>
</dbReference>
<dbReference type="SUPFAM" id="SSF47226">
    <property type="entry name" value="Histidine-containing phosphotransfer domain, HPT domain"/>
    <property type="match status" value="1"/>
</dbReference>
<dbReference type="PROSITE" id="PS50851">
    <property type="entry name" value="CHEW"/>
    <property type="match status" value="1"/>
</dbReference>
<dbReference type="InterPro" id="IPR008207">
    <property type="entry name" value="Sig_transdc_His_kin_Hpt_dom"/>
</dbReference>
<evidence type="ECO:0000256" key="5">
    <source>
        <dbReference type="ARBA" id="ARBA00022553"/>
    </source>
</evidence>
<dbReference type="SUPFAM" id="SSF47384">
    <property type="entry name" value="Homodimeric domain of signal transducing histidine kinase"/>
    <property type="match status" value="1"/>
</dbReference>
<reference evidence="17 18" key="1">
    <citation type="submission" date="2020-08" db="EMBL/GenBank/DDBJ databases">
        <title>Genomic Encyclopedia of Type Strains, Phase IV (KMG-IV): sequencing the most valuable type-strain genomes for metagenomic binning, comparative biology and taxonomic classification.</title>
        <authorList>
            <person name="Goeker M."/>
        </authorList>
    </citation>
    <scope>NUCLEOTIDE SEQUENCE [LARGE SCALE GENOMIC DNA]</scope>
    <source>
        <strain evidence="17 18">DSM 103377</strain>
    </source>
</reference>
<dbReference type="InterPro" id="IPR002545">
    <property type="entry name" value="CheW-lke_dom"/>
</dbReference>
<dbReference type="GO" id="GO:0005737">
    <property type="term" value="C:cytoplasm"/>
    <property type="evidence" value="ECO:0007669"/>
    <property type="project" value="InterPro"/>
</dbReference>
<dbReference type="GO" id="GO:0006935">
    <property type="term" value="P:chemotaxis"/>
    <property type="evidence" value="ECO:0007669"/>
    <property type="project" value="UniProtKB-KW"/>
</dbReference>
<keyword evidence="7" id="KW-0547">Nucleotide-binding</keyword>
<dbReference type="InterPro" id="IPR003594">
    <property type="entry name" value="HATPase_dom"/>
</dbReference>
<feature type="compositionally biased region" description="Acidic residues" evidence="13">
    <location>
        <begin position="237"/>
        <end position="251"/>
    </location>
</feature>
<proteinExistence type="predicted"/>
<dbReference type="FunFam" id="2.30.30.40:FF:000048">
    <property type="entry name" value="Chemotaxis protein CheA, putative"/>
    <property type="match status" value="1"/>
</dbReference>
<dbReference type="EMBL" id="JACIJS010000008">
    <property type="protein sequence ID" value="MBB5516656.1"/>
    <property type="molecule type" value="Genomic_DNA"/>
</dbReference>
<keyword evidence="8 17" id="KW-0418">Kinase</keyword>
<sequence>MSDDDDFKALFFAECAELLTDLQDHLGTLSDGDGDAETVNAAFRAVHSVKGGAAAFGFNDLTGFAHEFETVMDRCRSGALSITPDLCLTLMRSGDVMELLVESARDGTKPTDPLIERVLSELSDWLEEGGSTARKAAAPAPDMEEPAIPTDDREVTITIAPLEDFFSSGQDIRRIVKAARDFGPTDVTCKGTVPPPDDGPLTACGLVWTLTITTNAPPSKLEEFVSFYELTADVTLDDEAPAPPDPVEELEPPALHEPEQEAAAPKAAEASSRAVQKSLRVELSRIDRLVNLVGEIVITQAALAQEIADIEARLDMEIPHSMEEMARQTRDLQESVMAIRAQPIKSVFSRMPRIVRDLADKLGKDVRLSLSGEGTEVDTTVIEELAEPLTHMLRNSMDHGIEPPDIRTAAGKPAEGTIELSAEHRGERVLIRLSDDGRGVDRERVLAKAIEKGLVSPDDQLQPEEIDQLIFHPGFSTAAVLSDVSGRGVGMDVVKKKIQSLGGRCTLQSTPGEGTVFLITLPLTLAVLDGMTIRVNDDRYILPLSTVVEALRVRDCKIETLPDGGQILARREGYIRLISVRNALDIPNTGTDQPEDMAIVIDTETEGHVALLVDELIGQRQVVLKSIEANFKQIDGVSGATILGDGRVALILDVSALAGLNRQRSAQRPVLTPVSQELEHVA</sequence>
<keyword evidence="10" id="KW-0902">Two-component regulatory system</keyword>
<dbReference type="Gene3D" id="2.30.30.40">
    <property type="entry name" value="SH3 Domains"/>
    <property type="match status" value="1"/>
</dbReference>
<comment type="caution">
    <text evidence="17">The sequence shown here is derived from an EMBL/GenBank/DDBJ whole genome shotgun (WGS) entry which is preliminary data.</text>
</comment>
<evidence type="ECO:0000256" key="12">
    <source>
        <dbReference type="PROSITE-ProRule" id="PRU00110"/>
    </source>
</evidence>
<dbReference type="SUPFAM" id="SSF50341">
    <property type="entry name" value="CheW-like"/>
    <property type="match status" value="1"/>
</dbReference>
<dbReference type="SMART" id="SM00387">
    <property type="entry name" value="HATPase_c"/>
    <property type="match status" value="1"/>
</dbReference>
<dbReference type="Gene3D" id="1.10.287.560">
    <property type="entry name" value="Histidine kinase CheA-like, homodimeric domain"/>
    <property type="match status" value="1"/>
</dbReference>
<dbReference type="Proteomes" id="UP000553766">
    <property type="component" value="Unassembled WGS sequence"/>
</dbReference>
<gene>
    <name evidence="17" type="ORF">FHS89_002696</name>
</gene>
<evidence type="ECO:0000259" key="16">
    <source>
        <dbReference type="PROSITE" id="PS50894"/>
    </source>
</evidence>
<evidence type="ECO:0000259" key="15">
    <source>
        <dbReference type="PROSITE" id="PS50851"/>
    </source>
</evidence>
<dbReference type="GO" id="GO:0000155">
    <property type="term" value="F:phosphorelay sensor kinase activity"/>
    <property type="evidence" value="ECO:0007669"/>
    <property type="project" value="InterPro"/>
</dbReference>
<dbReference type="EC" id="2.7.13.3" evidence="2"/>
<evidence type="ECO:0000259" key="14">
    <source>
        <dbReference type="PROSITE" id="PS50109"/>
    </source>
</evidence>
<dbReference type="CDD" id="cd00731">
    <property type="entry name" value="CheA_reg"/>
    <property type="match status" value="1"/>
</dbReference>
<feature type="domain" description="CheW-like" evidence="15">
    <location>
        <begin position="527"/>
        <end position="663"/>
    </location>
</feature>
<dbReference type="InterPro" id="IPR036641">
    <property type="entry name" value="HPT_dom_sf"/>
</dbReference>
<dbReference type="PANTHER" id="PTHR43395">
    <property type="entry name" value="SENSOR HISTIDINE KINASE CHEA"/>
    <property type="match status" value="1"/>
</dbReference>
<dbReference type="InterPro" id="IPR005467">
    <property type="entry name" value="His_kinase_dom"/>
</dbReference>
<feature type="domain" description="Histidine kinase" evidence="14">
    <location>
        <begin position="274"/>
        <end position="525"/>
    </location>
</feature>
<evidence type="ECO:0000256" key="13">
    <source>
        <dbReference type="SAM" id="MobiDB-lite"/>
    </source>
</evidence>
<keyword evidence="18" id="KW-1185">Reference proteome</keyword>
<dbReference type="InterPro" id="IPR036097">
    <property type="entry name" value="HisK_dim/P_sf"/>
</dbReference>
<evidence type="ECO:0000256" key="9">
    <source>
        <dbReference type="ARBA" id="ARBA00022840"/>
    </source>
</evidence>
<evidence type="ECO:0000256" key="10">
    <source>
        <dbReference type="ARBA" id="ARBA00023012"/>
    </source>
</evidence>
<evidence type="ECO:0000256" key="6">
    <source>
        <dbReference type="ARBA" id="ARBA00022679"/>
    </source>
</evidence>
<evidence type="ECO:0000313" key="18">
    <source>
        <dbReference type="Proteomes" id="UP000553766"/>
    </source>
</evidence>
<evidence type="ECO:0000256" key="3">
    <source>
        <dbReference type="ARBA" id="ARBA00021495"/>
    </source>
</evidence>
<dbReference type="AlphaFoldDB" id="A0A840X4C5"/>
<dbReference type="Pfam" id="PF01627">
    <property type="entry name" value="Hpt"/>
    <property type="match status" value="1"/>
</dbReference>
<dbReference type="InterPro" id="IPR004358">
    <property type="entry name" value="Sig_transdc_His_kin-like_C"/>
</dbReference>
<name>A0A840X4C5_9RHOB</name>
<protein>
    <recommendedName>
        <fullName evidence="3">Chemotaxis protein CheA</fullName>
        <ecNumber evidence="2">2.7.13.3</ecNumber>
    </recommendedName>
</protein>
<comment type="catalytic activity">
    <reaction evidence="1">
        <text>ATP + protein L-histidine = ADP + protein N-phospho-L-histidine.</text>
        <dbReference type="EC" id="2.7.13.3"/>
    </reaction>
</comment>
<keyword evidence="6 17" id="KW-0808">Transferase</keyword>
<dbReference type="SUPFAM" id="SSF55874">
    <property type="entry name" value="ATPase domain of HSP90 chaperone/DNA topoisomerase II/histidine kinase"/>
    <property type="match status" value="1"/>
</dbReference>
<dbReference type="PANTHER" id="PTHR43395:SF10">
    <property type="entry name" value="CHEMOTAXIS PROTEIN CHEA"/>
    <property type="match status" value="1"/>
</dbReference>
<organism evidence="17 18">
    <name type="scientific">Rubricella aquisinus</name>
    <dbReference type="NCBI Taxonomy" id="2028108"/>
    <lineage>
        <taxon>Bacteria</taxon>
        <taxon>Pseudomonadati</taxon>
        <taxon>Pseudomonadota</taxon>
        <taxon>Alphaproteobacteria</taxon>
        <taxon>Rhodobacterales</taxon>
        <taxon>Paracoccaceae</taxon>
        <taxon>Rubricella</taxon>
    </lineage>
</organism>
<dbReference type="Pfam" id="PF02518">
    <property type="entry name" value="HATPase_c"/>
    <property type="match status" value="1"/>
</dbReference>
<evidence type="ECO:0000313" key="17">
    <source>
        <dbReference type="EMBL" id="MBB5516656.1"/>
    </source>
</evidence>
<keyword evidence="9" id="KW-0067">ATP-binding</keyword>
<dbReference type="InterPro" id="IPR051315">
    <property type="entry name" value="Bact_Chemotaxis_CheA"/>
</dbReference>
<evidence type="ECO:0000256" key="1">
    <source>
        <dbReference type="ARBA" id="ARBA00000085"/>
    </source>
</evidence>
<feature type="region of interest" description="Disordered" evidence="13">
    <location>
        <begin position="237"/>
        <end position="270"/>
    </location>
</feature>
<dbReference type="CDD" id="cd16916">
    <property type="entry name" value="HATPase_CheA-like"/>
    <property type="match status" value="1"/>
</dbReference>
<feature type="compositionally biased region" description="Low complexity" evidence="13">
    <location>
        <begin position="261"/>
        <end position="270"/>
    </location>
</feature>